<keyword evidence="4" id="KW-0862">Zinc</keyword>
<dbReference type="SUPFAM" id="SSF46689">
    <property type="entry name" value="Homeodomain-like"/>
    <property type="match status" value="2"/>
</dbReference>
<dbReference type="InterPro" id="IPR055141">
    <property type="entry name" value="TADA2A_B-like_dom"/>
</dbReference>
<evidence type="ECO:0000256" key="1">
    <source>
        <dbReference type="ARBA" id="ARBA00004123"/>
    </source>
</evidence>
<dbReference type="SMART" id="SM00717">
    <property type="entry name" value="SANT"/>
    <property type="match status" value="1"/>
</dbReference>
<dbReference type="Pfam" id="PF00249">
    <property type="entry name" value="Myb_DNA-binding"/>
    <property type="match status" value="1"/>
</dbReference>
<dbReference type="InterPro" id="IPR007526">
    <property type="entry name" value="SWIRM"/>
</dbReference>
<evidence type="ECO:0000313" key="11">
    <source>
        <dbReference type="Proteomes" id="UP000053240"/>
    </source>
</evidence>
<dbReference type="InterPro" id="IPR000433">
    <property type="entry name" value="Znf_ZZ"/>
</dbReference>
<dbReference type="Proteomes" id="UP000053240">
    <property type="component" value="Unassembled WGS sequence"/>
</dbReference>
<dbReference type="Pfam" id="PF04433">
    <property type="entry name" value="SWIRM"/>
    <property type="match status" value="1"/>
</dbReference>
<dbReference type="FunFam" id="1.10.10.10:FF:000087">
    <property type="entry name" value="Transcriptional adapter 2"/>
    <property type="match status" value="1"/>
</dbReference>
<dbReference type="STRING" id="76193.A0A0N1IFB7"/>
<dbReference type="InterPro" id="IPR017930">
    <property type="entry name" value="Myb_dom"/>
</dbReference>
<evidence type="ECO:0000259" key="7">
    <source>
        <dbReference type="PROSITE" id="PS50934"/>
    </source>
</evidence>
<dbReference type="GO" id="GO:0003682">
    <property type="term" value="F:chromatin binding"/>
    <property type="evidence" value="ECO:0007669"/>
    <property type="project" value="TreeGrafter"/>
</dbReference>
<dbReference type="PROSITE" id="PS00028">
    <property type="entry name" value="ZINC_FINGER_C2H2_1"/>
    <property type="match status" value="1"/>
</dbReference>
<dbReference type="GO" id="GO:0005634">
    <property type="term" value="C:nucleus"/>
    <property type="evidence" value="ECO:0007669"/>
    <property type="project" value="UniProtKB-SubCell"/>
</dbReference>
<dbReference type="AlphaFoldDB" id="A0A0N1IFB7"/>
<dbReference type="InterPro" id="IPR013087">
    <property type="entry name" value="Znf_C2H2_type"/>
</dbReference>
<reference evidence="10 11" key="1">
    <citation type="journal article" date="2015" name="Nat. Commun.">
        <title>Outbred genome sequencing and CRISPR/Cas9 gene editing in butterflies.</title>
        <authorList>
            <person name="Li X."/>
            <person name="Fan D."/>
            <person name="Zhang W."/>
            <person name="Liu G."/>
            <person name="Zhang L."/>
            <person name="Zhao L."/>
            <person name="Fang X."/>
            <person name="Chen L."/>
            <person name="Dong Y."/>
            <person name="Chen Y."/>
            <person name="Ding Y."/>
            <person name="Zhao R."/>
            <person name="Feng M."/>
            <person name="Zhu Y."/>
            <person name="Feng Y."/>
            <person name="Jiang X."/>
            <person name="Zhu D."/>
            <person name="Xiang H."/>
            <person name="Feng X."/>
            <person name="Li S."/>
            <person name="Wang J."/>
            <person name="Zhang G."/>
            <person name="Kronforst M.R."/>
            <person name="Wang W."/>
        </authorList>
    </citation>
    <scope>NUCLEOTIDE SEQUENCE [LARGE SCALE GENOMIC DNA]</scope>
    <source>
        <strain evidence="10">Ya'a_city_454_Pm</strain>
        <tissue evidence="10">Whole body</tissue>
    </source>
</reference>
<dbReference type="GO" id="GO:0140672">
    <property type="term" value="C:ATAC complex"/>
    <property type="evidence" value="ECO:0007669"/>
    <property type="project" value="UniProtKB-ARBA"/>
</dbReference>
<feature type="domain" description="HTH myb-type" evidence="9">
    <location>
        <begin position="64"/>
        <end position="113"/>
    </location>
</feature>
<dbReference type="GO" id="GO:0008270">
    <property type="term" value="F:zinc ion binding"/>
    <property type="evidence" value="ECO:0007669"/>
    <property type="project" value="UniProtKB-KW"/>
</dbReference>
<dbReference type="InParanoid" id="A0A0N1IFB7"/>
<keyword evidence="11" id="KW-1185">Reference proteome</keyword>
<organism evidence="10 11">
    <name type="scientific">Papilio machaon</name>
    <name type="common">Old World swallowtail butterfly</name>
    <dbReference type="NCBI Taxonomy" id="76193"/>
    <lineage>
        <taxon>Eukaryota</taxon>
        <taxon>Metazoa</taxon>
        <taxon>Ecdysozoa</taxon>
        <taxon>Arthropoda</taxon>
        <taxon>Hexapoda</taxon>
        <taxon>Insecta</taxon>
        <taxon>Pterygota</taxon>
        <taxon>Neoptera</taxon>
        <taxon>Endopterygota</taxon>
        <taxon>Lepidoptera</taxon>
        <taxon>Glossata</taxon>
        <taxon>Ditrysia</taxon>
        <taxon>Papilionoidea</taxon>
        <taxon>Papilionidae</taxon>
        <taxon>Papilioninae</taxon>
        <taxon>Papilio</taxon>
    </lineage>
</organism>
<gene>
    <name evidence="10" type="ORF">RR48_01800</name>
</gene>
<evidence type="ECO:0000256" key="5">
    <source>
        <dbReference type="ARBA" id="ARBA00023242"/>
    </source>
</evidence>
<evidence type="ECO:0000256" key="4">
    <source>
        <dbReference type="ARBA" id="ARBA00022833"/>
    </source>
</evidence>
<sequence length="431" mass="50759">MSIDVLQVKCDTCSEVAHEPYIECCECDTNLCTSCFAAGQEIREHKNYHKYAVRRNDFPLFDNCNWSAKEECKLLSAISTHGFGNWEEVSKVVHTRSKLECHEHYKKYYIENVQYKELKLLPETEQSLFPKPVTPYLYNLQVCVNPPRNNQSDQHLAGYNAYRSEFELSYDHNAENIFNIEDDYSDDEDEELMDALKVSLVKAFNTRLTERHRRYSIIKNHGLIVLNRVVSWLKRFDDTLMRAKTEKLVSFMQFMTGMQFDAFMESLSLEDELLQRIFRLSDYRKNGIKTFYAAKLYQQLKVENTLAFKEQKYLTMVMQNRFESQSQSPIKSKQYGIKDKKMKRLSMPLDIIGLPCCHLLIDSEKTLCSNLRLLPTNYLDIKSQLISENNKLGFLRLLDARRILKIDVNKTRKIYDYLMQEGFINMPPVNK</sequence>
<dbReference type="GO" id="GO:0003713">
    <property type="term" value="F:transcription coactivator activity"/>
    <property type="evidence" value="ECO:0007669"/>
    <property type="project" value="TreeGrafter"/>
</dbReference>
<dbReference type="InterPro" id="IPR009057">
    <property type="entry name" value="Homeodomain-like_sf"/>
</dbReference>
<dbReference type="SUPFAM" id="SSF57850">
    <property type="entry name" value="RING/U-box"/>
    <property type="match status" value="1"/>
</dbReference>
<evidence type="ECO:0000256" key="3">
    <source>
        <dbReference type="ARBA" id="ARBA00022771"/>
    </source>
</evidence>
<dbReference type="Gene3D" id="1.10.10.10">
    <property type="entry name" value="Winged helix-like DNA-binding domain superfamily/Winged helix DNA-binding domain"/>
    <property type="match status" value="1"/>
</dbReference>
<dbReference type="PROSITE" id="PS50090">
    <property type="entry name" value="MYB_LIKE"/>
    <property type="match status" value="1"/>
</dbReference>
<dbReference type="Pfam" id="PF22941">
    <property type="entry name" value="TADA2A-like_3rd"/>
    <property type="match status" value="1"/>
</dbReference>
<dbReference type="PROSITE" id="PS51294">
    <property type="entry name" value="HTH_MYB"/>
    <property type="match status" value="1"/>
</dbReference>
<evidence type="ECO:0000313" key="10">
    <source>
        <dbReference type="EMBL" id="KPJ12646.1"/>
    </source>
</evidence>
<dbReference type="PROSITE" id="PS51293">
    <property type="entry name" value="SANT"/>
    <property type="match status" value="1"/>
</dbReference>
<dbReference type="PROSITE" id="PS50934">
    <property type="entry name" value="SWIRM"/>
    <property type="match status" value="1"/>
</dbReference>
<dbReference type="FunCoup" id="A0A0N1IFB7">
    <property type="interactions" value="478"/>
</dbReference>
<dbReference type="Gene3D" id="1.10.10.60">
    <property type="entry name" value="Homeodomain-like"/>
    <property type="match status" value="1"/>
</dbReference>
<proteinExistence type="predicted"/>
<accession>A0A0N1IFB7</accession>
<dbReference type="KEGG" id="pmac:106713392"/>
<dbReference type="OrthoDB" id="270417at2759"/>
<dbReference type="PANTHER" id="PTHR12374:SF20">
    <property type="entry name" value="TRANSCRIPTIONAL ADAPTER 2-ALPHA"/>
    <property type="match status" value="1"/>
</dbReference>
<dbReference type="PANTHER" id="PTHR12374">
    <property type="entry name" value="TRANSCRIPTIONAL ADAPTOR 2 ADA2 -RELATED"/>
    <property type="match status" value="1"/>
</dbReference>
<comment type="subcellular location">
    <subcellularLocation>
        <location evidence="1">Nucleus</location>
    </subcellularLocation>
</comment>
<evidence type="ECO:0000259" key="8">
    <source>
        <dbReference type="PROSITE" id="PS51293"/>
    </source>
</evidence>
<keyword evidence="5" id="KW-0539">Nucleus</keyword>
<name>A0A0N1IFB7_PAPMA</name>
<keyword evidence="3" id="KW-0863">Zinc-finger</keyword>
<dbReference type="EMBL" id="KQ460731">
    <property type="protein sequence ID" value="KPJ12646.1"/>
    <property type="molecule type" value="Genomic_DNA"/>
</dbReference>
<evidence type="ECO:0000259" key="6">
    <source>
        <dbReference type="PROSITE" id="PS50090"/>
    </source>
</evidence>
<protein>
    <submittedName>
        <fullName evidence="10">Transcriptional adapter 2A</fullName>
    </submittedName>
</protein>
<dbReference type="InterPro" id="IPR036388">
    <property type="entry name" value="WH-like_DNA-bd_sf"/>
</dbReference>
<dbReference type="Pfam" id="PF25299">
    <property type="entry name" value="ZZ_ADA2"/>
    <property type="match status" value="1"/>
</dbReference>
<dbReference type="GO" id="GO:0006357">
    <property type="term" value="P:regulation of transcription by RNA polymerase II"/>
    <property type="evidence" value="ECO:0007669"/>
    <property type="project" value="TreeGrafter"/>
</dbReference>
<dbReference type="GO" id="GO:0006338">
    <property type="term" value="P:chromatin remodeling"/>
    <property type="evidence" value="ECO:0007669"/>
    <property type="project" value="TreeGrafter"/>
</dbReference>
<feature type="domain" description="Myb-like" evidence="6">
    <location>
        <begin position="65"/>
        <end position="109"/>
    </location>
</feature>
<evidence type="ECO:0000256" key="2">
    <source>
        <dbReference type="ARBA" id="ARBA00022723"/>
    </source>
</evidence>
<dbReference type="InterPro" id="IPR001005">
    <property type="entry name" value="SANT/Myb"/>
</dbReference>
<dbReference type="CDD" id="cd00167">
    <property type="entry name" value="SANT"/>
    <property type="match status" value="1"/>
</dbReference>
<evidence type="ECO:0000259" key="9">
    <source>
        <dbReference type="PROSITE" id="PS51294"/>
    </source>
</evidence>
<feature type="domain" description="SWIRM" evidence="7">
    <location>
        <begin position="340"/>
        <end position="431"/>
    </location>
</feature>
<dbReference type="InterPro" id="IPR017884">
    <property type="entry name" value="SANT_dom"/>
</dbReference>
<keyword evidence="2" id="KW-0479">Metal-binding</keyword>
<feature type="domain" description="SANT" evidence="8">
    <location>
        <begin position="65"/>
        <end position="113"/>
    </location>
</feature>